<evidence type="ECO:0000256" key="3">
    <source>
        <dbReference type="SAM" id="MobiDB-lite"/>
    </source>
</evidence>
<keyword evidence="7" id="KW-1185">Reference proteome</keyword>
<dbReference type="AlphaFoldDB" id="A0A8H7ZCN2"/>
<dbReference type="GO" id="GO:0004190">
    <property type="term" value="F:aspartic-type endopeptidase activity"/>
    <property type="evidence" value="ECO:0007669"/>
    <property type="project" value="InterPro"/>
</dbReference>
<dbReference type="InterPro" id="IPR021109">
    <property type="entry name" value="Peptidase_aspartic_dom_sf"/>
</dbReference>
<evidence type="ECO:0000256" key="1">
    <source>
        <dbReference type="ARBA" id="ARBA00007447"/>
    </source>
</evidence>
<dbReference type="Gene3D" id="2.40.70.10">
    <property type="entry name" value="Acid Proteases"/>
    <property type="match status" value="2"/>
</dbReference>
<feature type="chain" id="PRO_5034964581" evidence="4">
    <location>
        <begin position="22"/>
        <end position="485"/>
    </location>
</feature>
<dbReference type="PROSITE" id="PS51767">
    <property type="entry name" value="PEPTIDASE_A1"/>
    <property type="match status" value="1"/>
</dbReference>
<feature type="domain" description="Peptidase A1" evidence="5">
    <location>
        <begin position="34"/>
        <end position="345"/>
    </location>
</feature>
<dbReference type="RefSeq" id="XP_067546116.1">
    <property type="nucleotide sequence ID" value="XM_067693724.1"/>
</dbReference>
<evidence type="ECO:0000259" key="5">
    <source>
        <dbReference type="PROSITE" id="PS51767"/>
    </source>
</evidence>
<keyword evidence="2" id="KW-1015">Disulfide bond</keyword>
<dbReference type="PANTHER" id="PTHR47966:SF51">
    <property type="entry name" value="BETA-SITE APP-CLEAVING ENZYME, ISOFORM A-RELATED"/>
    <property type="match status" value="1"/>
</dbReference>
<dbReference type="EMBL" id="JAEOAQ010000007">
    <property type="protein sequence ID" value="KAG5417000.1"/>
    <property type="molecule type" value="Genomic_DNA"/>
</dbReference>
<comment type="similarity">
    <text evidence="1">Belongs to the peptidase A1 family.</text>
</comment>
<dbReference type="InterPro" id="IPR033121">
    <property type="entry name" value="PEPTIDASE_A1"/>
</dbReference>
<dbReference type="Pfam" id="PF00026">
    <property type="entry name" value="Asp"/>
    <property type="match status" value="1"/>
</dbReference>
<dbReference type="InterPro" id="IPR034164">
    <property type="entry name" value="Pepsin-like_dom"/>
</dbReference>
<feature type="signal peptide" evidence="4">
    <location>
        <begin position="1"/>
        <end position="21"/>
    </location>
</feature>
<dbReference type="GO" id="GO:0051603">
    <property type="term" value="P:proteolysis involved in protein catabolic process"/>
    <property type="evidence" value="ECO:0007669"/>
    <property type="project" value="TreeGrafter"/>
</dbReference>
<evidence type="ECO:0000313" key="6">
    <source>
        <dbReference type="EMBL" id="KAG5417000.1"/>
    </source>
</evidence>
<reference evidence="6 7" key="1">
    <citation type="submission" date="2020-12" db="EMBL/GenBank/DDBJ databases">
        <title>Effect of drift, selection, and recombination on the evolution of hybrid genomes in Candida yeast pathogens.</title>
        <authorList>
            <person name="Mixao V."/>
            <person name="Ksiezopolska E."/>
            <person name="Saus E."/>
            <person name="Boekhout T."/>
            <person name="Gacser A."/>
            <person name="Gabaldon T."/>
        </authorList>
    </citation>
    <scope>NUCLEOTIDE SEQUENCE [LARGE SCALE GENOMIC DNA]</scope>
    <source>
        <strain evidence="6 7">BP57</strain>
    </source>
</reference>
<name>A0A8H7ZCN2_9ASCO</name>
<dbReference type="SUPFAM" id="SSF50630">
    <property type="entry name" value="Acid proteases"/>
    <property type="match status" value="1"/>
</dbReference>
<accession>A0A8H7ZCN2</accession>
<dbReference type="GO" id="GO:0000324">
    <property type="term" value="C:fungal-type vacuole"/>
    <property type="evidence" value="ECO:0007669"/>
    <property type="project" value="TreeGrafter"/>
</dbReference>
<evidence type="ECO:0000256" key="2">
    <source>
        <dbReference type="ARBA" id="ARBA00023157"/>
    </source>
</evidence>
<feature type="region of interest" description="Disordered" evidence="3">
    <location>
        <begin position="394"/>
        <end position="450"/>
    </location>
</feature>
<dbReference type="PANTHER" id="PTHR47966">
    <property type="entry name" value="BETA-SITE APP-CLEAVING ENZYME, ISOFORM A-RELATED"/>
    <property type="match status" value="1"/>
</dbReference>
<feature type="compositionally biased region" description="Low complexity" evidence="3">
    <location>
        <begin position="428"/>
        <end position="443"/>
    </location>
</feature>
<dbReference type="InterPro" id="IPR001461">
    <property type="entry name" value="Aspartic_peptidase_A1"/>
</dbReference>
<gene>
    <name evidence="6" type="ORF">I9W82_004631</name>
</gene>
<dbReference type="OrthoDB" id="771136at2759"/>
<dbReference type="GeneID" id="93653260"/>
<dbReference type="Proteomes" id="UP000669133">
    <property type="component" value="Unassembled WGS sequence"/>
</dbReference>
<dbReference type="CDD" id="cd05471">
    <property type="entry name" value="pepsin_like"/>
    <property type="match status" value="1"/>
</dbReference>
<keyword evidence="4" id="KW-0732">Signal</keyword>
<evidence type="ECO:0000313" key="7">
    <source>
        <dbReference type="Proteomes" id="UP000669133"/>
    </source>
</evidence>
<proteinExistence type="inferred from homology"/>
<evidence type="ECO:0000256" key="4">
    <source>
        <dbReference type="SAM" id="SignalP"/>
    </source>
</evidence>
<comment type="caution">
    <text evidence="6">The sequence shown here is derived from an EMBL/GenBank/DDBJ whole genome shotgun (WGS) entry which is preliminary data.</text>
</comment>
<sequence>MFKLLALVTSVIALVCSEASSYKFNLRESDGLYYIQDFFLGTPPQELHQILIDTGSSDLIILHSGFNYKESSSFINTTNEFTGLYGSIGLFGMVQALDVVTSPNGLVLQNETFGLANADVVPEEFNGENGILGLAYTRTEFMRPIYNHFTYLLKEEEKIARVLFAINGQSRDPSIVFGGIHSGIYEEPLTRIPLLPRPGTSSDFYAPMITVDGIKLGDTVISNQISAYTIDTGADVFVPPTPVLANLLTAIGSDRFDDDEEGYTYFNIDDFKDKSLTLDVQGLEFTIELNDLIQDTKIVNGTTYVAIPQYSVDIGINADAGTLPGFLLKQWYMVWDYDNHQMYFAKYRSSEQSENIIEVSEGYELPVATQDAPDPINTYSAVYKASLETTLTEDVAASSESKSAAETTSGSESAEETSNSFTASSTPETIVSSETHSTTSTSIGLSEDQSSIATETVSLEENFQELKTECQSIVTVTEYSYVCKA</sequence>
<protein>
    <submittedName>
        <fullName evidence="6">SAP30</fullName>
    </submittedName>
</protein>
<feature type="compositionally biased region" description="Low complexity" evidence="3">
    <location>
        <begin position="396"/>
        <end position="420"/>
    </location>
</feature>
<organism evidence="6 7">
    <name type="scientific">Candida metapsilosis</name>
    <dbReference type="NCBI Taxonomy" id="273372"/>
    <lineage>
        <taxon>Eukaryota</taxon>
        <taxon>Fungi</taxon>
        <taxon>Dikarya</taxon>
        <taxon>Ascomycota</taxon>
        <taxon>Saccharomycotina</taxon>
        <taxon>Pichiomycetes</taxon>
        <taxon>Debaryomycetaceae</taxon>
        <taxon>Candida/Lodderomyces clade</taxon>
        <taxon>Candida</taxon>
    </lineage>
</organism>